<sequence length="472" mass="50201">MPPKGRPSKATPATKVSSKAAPAARVPYAPHPPPPREPFSLVGTPSLHLAPSSQPGYCLASSLFFLSEAWVPALRADVEALLCAFEAAWGGGGGGGGAGARAEGSSPCEVMRRLWESMGWKWLHLLGVPQDGAMRAPWGDSVVRAFVEHLTPSEPPLRQAAALMALYLFVATQPASMHRVFIKVDPDMLEYLIALPEQLSAALDSPSPSHALVDPPPSSDLSTVLHSLLTSSSFHLVPPQTFLHPPAAALPLVRAVPDPRTVRRRAQRALALLGAGEEARGLVLGRGRRGGGRKKRRRGRGGEDSESESEEEEEEEDGSGMEDDEAEEEEEGDEDRAVMVPEWDVSVLSRLSSSYHAAKRFRPASPPTHPLAPSSASSPAQPPQPSTLLAPTYTLQAHVLAEAQARTRSAMRDVKAQGLLGDEVPVEDEGADLLRLLDGDRDAGGGTGAVGEFADALRGLLDVRDRMRAPAA</sequence>
<evidence type="ECO:0000313" key="2">
    <source>
        <dbReference type="EMBL" id="TNY18595.1"/>
    </source>
</evidence>
<accession>A0A5C5FPP7</accession>
<feature type="region of interest" description="Disordered" evidence="1">
    <location>
        <begin position="359"/>
        <end position="388"/>
    </location>
</feature>
<organism evidence="2 3">
    <name type="scientific">Rhodotorula diobovata</name>
    <dbReference type="NCBI Taxonomy" id="5288"/>
    <lineage>
        <taxon>Eukaryota</taxon>
        <taxon>Fungi</taxon>
        <taxon>Dikarya</taxon>
        <taxon>Basidiomycota</taxon>
        <taxon>Pucciniomycotina</taxon>
        <taxon>Microbotryomycetes</taxon>
        <taxon>Sporidiobolales</taxon>
        <taxon>Sporidiobolaceae</taxon>
        <taxon>Rhodotorula</taxon>
    </lineage>
</organism>
<protein>
    <submittedName>
        <fullName evidence="2">Putative modular polyketide synthase</fullName>
    </submittedName>
</protein>
<evidence type="ECO:0000313" key="3">
    <source>
        <dbReference type="Proteomes" id="UP000311382"/>
    </source>
</evidence>
<dbReference type="OrthoDB" id="3253083at2759"/>
<keyword evidence="3" id="KW-1185">Reference proteome</keyword>
<gene>
    <name evidence="2" type="ORF">DMC30DRAFT_48067</name>
</gene>
<feature type="region of interest" description="Disordered" evidence="1">
    <location>
        <begin position="284"/>
        <end position="340"/>
    </location>
</feature>
<feature type="compositionally biased region" description="Basic residues" evidence="1">
    <location>
        <begin position="286"/>
        <end position="299"/>
    </location>
</feature>
<proteinExistence type="predicted"/>
<dbReference type="STRING" id="5288.A0A5C5FPP7"/>
<reference evidence="2 3" key="1">
    <citation type="submission" date="2019-03" db="EMBL/GenBank/DDBJ databases">
        <title>Rhodosporidium diobovatum UCD-FST 08-225 genome sequencing, assembly, and annotation.</title>
        <authorList>
            <person name="Fakankun I.U."/>
            <person name="Fristensky B."/>
            <person name="Levin D.B."/>
        </authorList>
    </citation>
    <scope>NUCLEOTIDE SEQUENCE [LARGE SCALE GENOMIC DNA]</scope>
    <source>
        <strain evidence="2 3">UCD-FST 08-225</strain>
    </source>
</reference>
<feature type="compositionally biased region" description="Acidic residues" evidence="1">
    <location>
        <begin position="304"/>
        <end position="334"/>
    </location>
</feature>
<dbReference type="AlphaFoldDB" id="A0A5C5FPP7"/>
<dbReference type="Proteomes" id="UP000311382">
    <property type="component" value="Unassembled WGS sequence"/>
</dbReference>
<feature type="region of interest" description="Disordered" evidence="1">
    <location>
        <begin position="1"/>
        <end position="40"/>
    </location>
</feature>
<evidence type="ECO:0000256" key="1">
    <source>
        <dbReference type="SAM" id="MobiDB-lite"/>
    </source>
</evidence>
<dbReference type="EMBL" id="SOZI01000131">
    <property type="protein sequence ID" value="TNY18595.1"/>
    <property type="molecule type" value="Genomic_DNA"/>
</dbReference>
<comment type="caution">
    <text evidence="2">The sequence shown here is derived from an EMBL/GenBank/DDBJ whole genome shotgun (WGS) entry which is preliminary data.</text>
</comment>
<name>A0A5C5FPP7_9BASI</name>